<keyword evidence="8" id="KW-1185">Reference proteome</keyword>
<evidence type="ECO:0000256" key="4">
    <source>
        <dbReference type="ARBA" id="ARBA00022989"/>
    </source>
</evidence>
<sequence length="529" mass="57270">MEKGTPMNQAERDALDLAALGHEQALTRKFSMLSMLSLAFCILGTWAVCAQSLANGIMNGGPVTCLWGLVLVTLCNVCIAMSLGEMCSSMPSALGQALWVGKLWKSQAGRFASYMTAFISVVGWWCLTASVVAFMTQFVLSMKLIFDPGWTAGSKGWVPFLVYTGVNVLFTFVNYVGCRSEKFLPYFNNFVALGFVLLFVVFSLILPIFVGTKSNLEFQPAEFVFGRWINNTGWADGVVWFLGLVQAAYSLTAYDAVIHMVEEIPAPRRNAPRTMILAIIMGAVSGFLFLVAALFCIQDLATVLDSPSGLPFVELVQSVVGPTGACVLIALFTFNSVGQGVSCATSSSRLTWSFARDGGLPYADYFTYVDPYWQVPARALILQGVIINLVGLLYLFSSTTLSAILSVSTITLTISYAIPIAVLMVVGRAKLPSGGEFGLGRFGPVLNTISIVYTIITTIFFFFPGSPNPAAANMNFAIAVFGIMLIISLGFWVVKGRKTFLKLEDLTDAVLYGQGEDGQPGNVEFPEKN</sequence>
<feature type="transmembrane region" description="Helical" evidence="6">
    <location>
        <begin position="475"/>
        <end position="494"/>
    </location>
</feature>
<feature type="transmembrane region" description="Helical" evidence="6">
    <location>
        <begin position="439"/>
        <end position="463"/>
    </location>
</feature>
<evidence type="ECO:0000313" key="7">
    <source>
        <dbReference type="EMBL" id="KAF4452968.1"/>
    </source>
</evidence>
<dbReference type="Gene3D" id="1.20.1740.10">
    <property type="entry name" value="Amino acid/polyamine transporter I"/>
    <property type="match status" value="1"/>
</dbReference>
<dbReference type="PANTHER" id="PTHR45649">
    <property type="entry name" value="AMINO-ACID PERMEASE BAT1"/>
    <property type="match status" value="1"/>
</dbReference>
<feature type="transmembrane region" description="Helical" evidence="6">
    <location>
        <begin position="66"/>
        <end position="84"/>
    </location>
</feature>
<dbReference type="EMBL" id="JAADJG010000165">
    <property type="protein sequence ID" value="KAF4452968.1"/>
    <property type="molecule type" value="Genomic_DNA"/>
</dbReference>
<organism evidence="7 8">
    <name type="scientific">Fusarium austroafricanum</name>
    <dbReference type="NCBI Taxonomy" id="2364996"/>
    <lineage>
        <taxon>Eukaryota</taxon>
        <taxon>Fungi</taxon>
        <taxon>Dikarya</taxon>
        <taxon>Ascomycota</taxon>
        <taxon>Pezizomycotina</taxon>
        <taxon>Sordariomycetes</taxon>
        <taxon>Hypocreomycetidae</taxon>
        <taxon>Hypocreales</taxon>
        <taxon>Nectriaceae</taxon>
        <taxon>Fusarium</taxon>
        <taxon>Fusarium concolor species complex</taxon>
    </lineage>
</organism>
<feature type="transmembrane region" description="Helical" evidence="6">
    <location>
        <begin position="275"/>
        <end position="295"/>
    </location>
</feature>
<feature type="transmembrane region" description="Helical" evidence="6">
    <location>
        <begin position="160"/>
        <end position="178"/>
    </location>
</feature>
<feature type="transmembrane region" description="Helical" evidence="6">
    <location>
        <begin position="33"/>
        <end position="54"/>
    </location>
</feature>
<dbReference type="Pfam" id="PF13520">
    <property type="entry name" value="AA_permease_2"/>
    <property type="match status" value="1"/>
</dbReference>
<keyword evidence="4 6" id="KW-1133">Transmembrane helix</keyword>
<gene>
    <name evidence="7" type="ORF">F53441_4199</name>
</gene>
<dbReference type="InterPro" id="IPR004840">
    <property type="entry name" value="Amino_acid_permease_CS"/>
</dbReference>
<protein>
    <recommendedName>
        <fullName evidence="9">Choline transport protein</fullName>
    </recommendedName>
</protein>
<dbReference type="PROSITE" id="PS00218">
    <property type="entry name" value="AMINO_ACID_PERMEASE_1"/>
    <property type="match status" value="1"/>
</dbReference>
<dbReference type="AlphaFoldDB" id="A0A8H4KPJ7"/>
<comment type="caution">
    <text evidence="7">The sequence shown here is derived from an EMBL/GenBank/DDBJ whole genome shotgun (WGS) entry which is preliminary data.</text>
</comment>
<dbReference type="GO" id="GO:0022857">
    <property type="term" value="F:transmembrane transporter activity"/>
    <property type="evidence" value="ECO:0007669"/>
    <property type="project" value="InterPro"/>
</dbReference>
<dbReference type="Proteomes" id="UP000605986">
    <property type="component" value="Unassembled WGS sequence"/>
</dbReference>
<feature type="transmembrane region" description="Helical" evidence="6">
    <location>
        <begin position="237"/>
        <end position="254"/>
    </location>
</feature>
<keyword evidence="5 6" id="KW-0472">Membrane</keyword>
<evidence type="ECO:0000256" key="2">
    <source>
        <dbReference type="ARBA" id="ARBA00022448"/>
    </source>
</evidence>
<dbReference type="GO" id="GO:0016020">
    <property type="term" value="C:membrane"/>
    <property type="evidence" value="ECO:0007669"/>
    <property type="project" value="UniProtKB-SubCell"/>
</dbReference>
<reference evidence="7" key="1">
    <citation type="submission" date="2020-01" db="EMBL/GenBank/DDBJ databases">
        <title>Identification and distribution of gene clusters putatively required for synthesis of sphingolipid metabolism inhibitors in phylogenetically diverse species of the filamentous fungus Fusarium.</title>
        <authorList>
            <person name="Kim H.-S."/>
            <person name="Busman M."/>
            <person name="Brown D.W."/>
            <person name="Divon H."/>
            <person name="Uhlig S."/>
            <person name="Proctor R.H."/>
        </authorList>
    </citation>
    <scope>NUCLEOTIDE SEQUENCE</scope>
    <source>
        <strain evidence="7">NRRL 53441</strain>
    </source>
</reference>
<name>A0A8H4KPJ7_9HYPO</name>
<dbReference type="GO" id="GO:0006865">
    <property type="term" value="P:amino acid transport"/>
    <property type="evidence" value="ECO:0007669"/>
    <property type="project" value="InterPro"/>
</dbReference>
<keyword evidence="3 6" id="KW-0812">Transmembrane</keyword>
<evidence type="ECO:0000256" key="6">
    <source>
        <dbReference type="SAM" id="Phobius"/>
    </source>
</evidence>
<feature type="transmembrane region" description="Helical" evidence="6">
    <location>
        <begin position="379"/>
        <end position="397"/>
    </location>
</feature>
<dbReference type="PIRSF" id="PIRSF006060">
    <property type="entry name" value="AA_transporter"/>
    <property type="match status" value="1"/>
</dbReference>
<proteinExistence type="predicted"/>
<keyword evidence="2" id="KW-0813">Transport</keyword>
<dbReference type="InterPro" id="IPR002293">
    <property type="entry name" value="AA/rel_permease1"/>
</dbReference>
<feature type="transmembrane region" description="Helical" evidence="6">
    <location>
        <begin position="111"/>
        <end position="140"/>
    </location>
</feature>
<comment type="subcellular location">
    <subcellularLocation>
        <location evidence="1">Membrane</location>
        <topology evidence="1">Multi-pass membrane protein</topology>
    </subcellularLocation>
</comment>
<evidence type="ECO:0000256" key="1">
    <source>
        <dbReference type="ARBA" id="ARBA00004141"/>
    </source>
</evidence>
<dbReference type="PANTHER" id="PTHR45649:SF22">
    <property type="entry name" value="TRANSPORTER, PUTATIVE (EUROFUNG)-RELATED"/>
    <property type="match status" value="1"/>
</dbReference>
<accession>A0A8H4KPJ7</accession>
<evidence type="ECO:0008006" key="9">
    <source>
        <dbReference type="Google" id="ProtNLM"/>
    </source>
</evidence>
<evidence type="ECO:0000256" key="3">
    <source>
        <dbReference type="ARBA" id="ARBA00022692"/>
    </source>
</evidence>
<feature type="transmembrane region" description="Helical" evidence="6">
    <location>
        <begin position="403"/>
        <end position="427"/>
    </location>
</feature>
<feature type="transmembrane region" description="Helical" evidence="6">
    <location>
        <begin position="190"/>
        <end position="210"/>
    </location>
</feature>
<evidence type="ECO:0000256" key="5">
    <source>
        <dbReference type="ARBA" id="ARBA00023136"/>
    </source>
</evidence>
<evidence type="ECO:0000313" key="8">
    <source>
        <dbReference type="Proteomes" id="UP000605986"/>
    </source>
</evidence>
<dbReference type="OrthoDB" id="2417308at2759"/>